<organism evidence="2 3">
    <name type="scientific">Erwinia phage vB_EamM_Deimos-Minion</name>
    <dbReference type="NCBI Taxonomy" id="1815986"/>
    <lineage>
        <taxon>Viruses</taxon>
        <taxon>Duplodnaviria</taxon>
        <taxon>Heunggongvirae</taxon>
        <taxon>Uroviricota</taxon>
        <taxon>Caudoviricetes</taxon>
        <taxon>Chimalliviridae</taxon>
        <taxon>Agricanvirus</taxon>
        <taxon>Agricanvirus deimos</taxon>
    </lineage>
</organism>
<dbReference type="Proteomes" id="UP000224360">
    <property type="component" value="Segment"/>
</dbReference>
<protein>
    <submittedName>
        <fullName evidence="2">Uncharacterized protein</fullName>
    </submittedName>
</protein>
<keyword evidence="1" id="KW-0472">Membrane</keyword>
<reference evidence="3" key="1">
    <citation type="submission" date="2016-03" db="EMBL/GenBank/DDBJ databases">
        <authorList>
            <person name="Sharma R."/>
            <person name="Jensen G.L."/>
            <person name="Kruger J.L."/>
            <person name="Esplin I.N.D."/>
            <person name="Jarvis T.M."/>
            <person name="Merrill B.D."/>
            <person name="Schoenhals J."/>
            <person name="Breakwell D.P."/>
            <person name="Hope S."/>
            <person name="Grose J.H."/>
        </authorList>
    </citation>
    <scope>NUCLEOTIDE SEQUENCE [LARGE SCALE GENOMIC DNA]</scope>
</reference>
<proteinExistence type="predicted"/>
<evidence type="ECO:0000256" key="1">
    <source>
        <dbReference type="SAM" id="Phobius"/>
    </source>
</evidence>
<name>A0A173GF06_9CAUD</name>
<dbReference type="EMBL" id="KU886225">
    <property type="protein sequence ID" value="ANH52176.1"/>
    <property type="molecule type" value="Genomic_DNA"/>
</dbReference>
<sequence length="176" mass="20379">MTNYGFLLNTVLLAFLIWFGYRLHKLVNNSEKATLAADHNAKLRFLTYAARQIMSDLYTSLNLPTLTGCAKMYLRDDGKLDNIEVIMRLFMKTHNEIITKLSEGLVSDHLKITDVKVTHDLVTNEVLITLLYPNKVTDILVFHHNHLAQAIYQLDRLQHRLSTFHKAVPNRDLYQL</sequence>
<keyword evidence="1" id="KW-1133">Transmembrane helix</keyword>
<feature type="transmembrane region" description="Helical" evidence="1">
    <location>
        <begin position="6"/>
        <end position="23"/>
    </location>
</feature>
<keyword evidence="1" id="KW-0812">Transmembrane</keyword>
<accession>A0A173GF06</accession>
<keyword evidence="3" id="KW-1185">Reference proteome</keyword>
<gene>
    <name evidence="2" type="ORF">DM_78</name>
</gene>
<evidence type="ECO:0000313" key="2">
    <source>
        <dbReference type="EMBL" id="ANH52176.1"/>
    </source>
</evidence>
<evidence type="ECO:0000313" key="3">
    <source>
        <dbReference type="Proteomes" id="UP000224360"/>
    </source>
</evidence>